<feature type="transmembrane region" description="Helical" evidence="2">
    <location>
        <begin position="126"/>
        <end position="144"/>
    </location>
</feature>
<dbReference type="GO" id="GO:0004190">
    <property type="term" value="F:aspartic-type endopeptidase activity"/>
    <property type="evidence" value="ECO:0007669"/>
    <property type="project" value="InterPro"/>
</dbReference>
<dbReference type="eggNOG" id="COG1989">
    <property type="taxonomic scope" value="Bacteria"/>
</dbReference>
<evidence type="ECO:0000259" key="3">
    <source>
        <dbReference type="Pfam" id="PF01478"/>
    </source>
</evidence>
<feature type="transmembrane region" description="Helical" evidence="2">
    <location>
        <begin position="12"/>
        <end position="27"/>
    </location>
</feature>
<gene>
    <name evidence="4" type="primary">tadV</name>
    <name evidence="4" type="ordered locus">Pcar_1745</name>
</gene>
<dbReference type="Pfam" id="PF01478">
    <property type="entry name" value="Peptidase_A24"/>
    <property type="match status" value="1"/>
</dbReference>
<dbReference type="GO" id="GO:0005886">
    <property type="term" value="C:plasma membrane"/>
    <property type="evidence" value="ECO:0007669"/>
    <property type="project" value="TreeGrafter"/>
</dbReference>
<dbReference type="PANTHER" id="PTHR30487">
    <property type="entry name" value="TYPE 4 PREPILIN-LIKE PROTEINS LEADER PEPTIDE-PROCESSING ENZYME"/>
    <property type="match status" value="1"/>
</dbReference>
<comment type="similarity">
    <text evidence="1">Belongs to the peptidase A24 family.</text>
</comment>
<feature type="transmembrane region" description="Helical" evidence="2">
    <location>
        <begin position="59"/>
        <end position="81"/>
    </location>
</feature>
<feature type="transmembrane region" description="Helical" evidence="2">
    <location>
        <begin position="87"/>
        <end position="105"/>
    </location>
</feature>
<dbReference type="PANTHER" id="PTHR30487:SF0">
    <property type="entry name" value="PREPILIN LEADER PEPTIDASE_N-METHYLTRANSFERASE-RELATED"/>
    <property type="match status" value="1"/>
</dbReference>
<dbReference type="InterPro" id="IPR050882">
    <property type="entry name" value="Prepilin_peptidase/N-MTase"/>
</dbReference>
<reference evidence="4 5" key="2">
    <citation type="journal article" date="2012" name="BMC Genomics">
        <title>The genome of Pelobacter carbinolicus reveals surprising metabolic capabilities and physiological features.</title>
        <authorList>
            <person name="Aklujkar M."/>
            <person name="Haveman S.A."/>
            <person name="Didonato R.Jr."/>
            <person name="Chertkov O."/>
            <person name="Han C.S."/>
            <person name="Land M.L."/>
            <person name="Brown P."/>
            <person name="Lovley D.R."/>
        </authorList>
    </citation>
    <scope>NUCLEOTIDE SEQUENCE [LARGE SCALE GENOMIC DNA]</scope>
    <source>
        <strain evidence="5">DSM 2380 / NBRC 103641 / GraBd1</strain>
    </source>
</reference>
<dbReference type="Proteomes" id="UP000002534">
    <property type="component" value="Chromosome"/>
</dbReference>
<name>Q3A3R9_SYNC1</name>
<feature type="transmembrane region" description="Helical" evidence="2">
    <location>
        <begin position="182"/>
        <end position="201"/>
    </location>
</feature>
<feature type="domain" description="Prepilin type IV endopeptidase peptidase" evidence="3">
    <location>
        <begin position="39"/>
        <end position="139"/>
    </location>
</feature>
<keyword evidence="2" id="KW-0812">Transmembrane</keyword>
<dbReference type="AlphaFoldDB" id="Q3A3R9"/>
<reference evidence="5" key="1">
    <citation type="submission" date="2005-10" db="EMBL/GenBank/DDBJ databases">
        <title>Complete sequence of Pelobacter carbinolicus DSM 2380.</title>
        <authorList>
            <person name="Copeland A."/>
            <person name="Lucas S."/>
            <person name="Lapidus A."/>
            <person name="Barry K."/>
            <person name="Detter J.C."/>
            <person name="Glavina T."/>
            <person name="Hammon N."/>
            <person name="Israni S."/>
            <person name="Pitluck S."/>
            <person name="Chertkov O."/>
            <person name="Schmutz J."/>
            <person name="Larimer F."/>
            <person name="Land M."/>
            <person name="Kyrpides N."/>
            <person name="Ivanova N."/>
            <person name="Richardson P."/>
        </authorList>
    </citation>
    <scope>NUCLEOTIDE SEQUENCE [LARGE SCALE GENOMIC DNA]</scope>
    <source>
        <strain evidence="5">DSM 2380 / NBRC 103641 / GraBd1</strain>
    </source>
</reference>
<protein>
    <submittedName>
        <fullName evidence="4">Flp pilus prepilin peptidase, putative</fullName>
    </submittedName>
</protein>
<keyword evidence="2" id="KW-1133">Transmembrane helix</keyword>
<dbReference type="EMBL" id="CP000142">
    <property type="protein sequence ID" value="ABA88988.1"/>
    <property type="molecule type" value="Genomic_DNA"/>
</dbReference>
<dbReference type="Gene3D" id="1.20.120.1220">
    <property type="match status" value="1"/>
</dbReference>
<evidence type="ECO:0000256" key="2">
    <source>
        <dbReference type="SAM" id="Phobius"/>
    </source>
</evidence>
<organism evidence="4 5">
    <name type="scientific">Syntrophotalea carbinolica (strain DSM 2380 / NBRC 103641 / GraBd1)</name>
    <name type="common">Pelobacter carbinolicus</name>
    <dbReference type="NCBI Taxonomy" id="338963"/>
    <lineage>
        <taxon>Bacteria</taxon>
        <taxon>Pseudomonadati</taxon>
        <taxon>Thermodesulfobacteriota</taxon>
        <taxon>Desulfuromonadia</taxon>
        <taxon>Desulfuromonadales</taxon>
        <taxon>Syntrophotaleaceae</taxon>
        <taxon>Syntrophotalea</taxon>
    </lineage>
</organism>
<dbReference type="HOGENOM" id="CLU_057101_4_0_7"/>
<evidence type="ECO:0000256" key="1">
    <source>
        <dbReference type="ARBA" id="ARBA00005801"/>
    </source>
</evidence>
<evidence type="ECO:0000313" key="5">
    <source>
        <dbReference type="Proteomes" id="UP000002534"/>
    </source>
</evidence>
<sequence>MTTTHAIKMTRCAFGLVAMSLAMLFIYRHPSDMVILAASGYLFLICATDTLYSKIPNICTLALITIGLVTNIVISGLPGIIVSITGFSVGLALLLIPFLLGGMGAGDVKALAALGALLGPGKTFQIFLYMGLIGGLLGIIFHLISTDTRKELRHYASMLKNVYLTRDYTSFKNYESRSTYRFPYATAIAFGFFALTSWGDIV</sequence>
<dbReference type="GO" id="GO:0006465">
    <property type="term" value="P:signal peptide processing"/>
    <property type="evidence" value="ECO:0007669"/>
    <property type="project" value="TreeGrafter"/>
</dbReference>
<proteinExistence type="inferred from homology"/>
<evidence type="ECO:0000313" key="4">
    <source>
        <dbReference type="EMBL" id="ABA88988.1"/>
    </source>
</evidence>
<dbReference type="RefSeq" id="WP_011341481.1">
    <property type="nucleotide sequence ID" value="NC_007498.2"/>
</dbReference>
<accession>Q3A3R9</accession>
<keyword evidence="5" id="KW-1185">Reference proteome</keyword>
<dbReference type="KEGG" id="pca:Pcar_1745"/>
<dbReference type="STRING" id="338963.Pcar_1745"/>
<keyword evidence="2" id="KW-0472">Membrane</keyword>
<dbReference type="InterPro" id="IPR000045">
    <property type="entry name" value="Prepilin_IV_endopep_pep"/>
</dbReference>